<name>L8JT56_9BACT</name>
<evidence type="ECO:0000313" key="1">
    <source>
        <dbReference type="EMBL" id="ELR72025.1"/>
    </source>
</evidence>
<dbReference type="AlphaFoldDB" id="L8JT56"/>
<gene>
    <name evidence="1" type="ORF">C900_02020</name>
</gene>
<dbReference type="EMBL" id="AMZN01000029">
    <property type="protein sequence ID" value="ELR72025.1"/>
    <property type="molecule type" value="Genomic_DNA"/>
</dbReference>
<keyword evidence="2" id="KW-1185">Reference proteome</keyword>
<dbReference type="Proteomes" id="UP000011135">
    <property type="component" value="Unassembled WGS sequence"/>
</dbReference>
<dbReference type="STRING" id="1237149.C900_02020"/>
<proteinExistence type="predicted"/>
<dbReference type="eggNOG" id="COG0388">
    <property type="taxonomic scope" value="Bacteria"/>
</dbReference>
<dbReference type="RefSeq" id="WP_009579467.1">
    <property type="nucleotide sequence ID" value="NZ_AMZN01000029.1"/>
</dbReference>
<sequence>MIITRATYQGDERFDILQRACDRGNATIAIGIPTKNEKGIMISVIIFSPTKGRLVYSRQMLY</sequence>
<organism evidence="1 2">
    <name type="scientific">Fulvivirga imtechensis AK7</name>
    <dbReference type="NCBI Taxonomy" id="1237149"/>
    <lineage>
        <taxon>Bacteria</taxon>
        <taxon>Pseudomonadati</taxon>
        <taxon>Bacteroidota</taxon>
        <taxon>Cytophagia</taxon>
        <taxon>Cytophagales</taxon>
        <taxon>Fulvivirgaceae</taxon>
        <taxon>Fulvivirga</taxon>
    </lineage>
</organism>
<protein>
    <submittedName>
        <fullName evidence="1">Uncharacterized protein</fullName>
    </submittedName>
</protein>
<dbReference type="OrthoDB" id="9803818at2"/>
<accession>L8JT56</accession>
<reference evidence="1 2" key="1">
    <citation type="submission" date="2012-12" db="EMBL/GenBank/DDBJ databases">
        <title>Genome assembly of Fulvivirga imtechensis AK7.</title>
        <authorList>
            <person name="Nupur N."/>
            <person name="Khatri I."/>
            <person name="Kumar R."/>
            <person name="Subramanian S."/>
            <person name="Pinnaka A."/>
        </authorList>
    </citation>
    <scope>NUCLEOTIDE SEQUENCE [LARGE SCALE GENOMIC DNA]</scope>
    <source>
        <strain evidence="1 2">AK7</strain>
    </source>
</reference>
<evidence type="ECO:0000313" key="2">
    <source>
        <dbReference type="Proteomes" id="UP000011135"/>
    </source>
</evidence>
<comment type="caution">
    <text evidence="1">The sequence shown here is derived from an EMBL/GenBank/DDBJ whole genome shotgun (WGS) entry which is preliminary data.</text>
</comment>